<dbReference type="EMBL" id="VXIS01000715">
    <property type="protein sequence ID" value="KAA8892578.1"/>
    <property type="molecule type" value="Genomic_DNA"/>
</dbReference>
<evidence type="ECO:0000313" key="4">
    <source>
        <dbReference type="Proteomes" id="UP000326924"/>
    </source>
</evidence>
<reference evidence="3 4" key="1">
    <citation type="submission" date="2019-09" db="EMBL/GenBank/DDBJ databases">
        <title>Draft genome of the ectomycorrhizal ascomycete Sphaerosporella brunnea.</title>
        <authorList>
            <consortium name="DOE Joint Genome Institute"/>
            <person name="Benucci G.M."/>
            <person name="Marozzi G."/>
            <person name="Antonielli L."/>
            <person name="Sanchez S."/>
            <person name="Marco P."/>
            <person name="Wang X."/>
            <person name="Falini L.B."/>
            <person name="Barry K."/>
            <person name="Haridas S."/>
            <person name="Lipzen A."/>
            <person name="Labutti K."/>
            <person name="Grigoriev I.V."/>
            <person name="Murat C."/>
            <person name="Martin F."/>
            <person name="Albertini E."/>
            <person name="Donnini D."/>
            <person name="Bonito G."/>
        </authorList>
    </citation>
    <scope>NUCLEOTIDE SEQUENCE [LARGE SCALE GENOMIC DNA]</scope>
    <source>
        <strain evidence="3 4">Sb_GMNB300</strain>
    </source>
</reference>
<sequence length="168" mass="19031">MWNRLAVSLRATLLCFFFCFFLLFFIDFGKKQEEETEEKAEESGPKGNGKPVPHAGEADVGKQILRCHQCCEDKCVTRLEWKEGAISYWLGSCIGVCSVTPPRSPKKLTGLFSGHAPQHVPKLHSSLANAYKISEEDQAKSREDDWKSTMANWDRLMSESFEEDDGCF</sequence>
<comment type="caution">
    <text evidence="3">The sequence shown here is derived from an EMBL/GenBank/DDBJ whole genome shotgun (WGS) entry which is preliminary data.</text>
</comment>
<proteinExistence type="predicted"/>
<protein>
    <submittedName>
        <fullName evidence="3">Uncharacterized protein</fullName>
    </submittedName>
</protein>
<keyword evidence="2" id="KW-0812">Transmembrane</keyword>
<dbReference type="AlphaFoldDB" id="A0A5J5ECU7"/>
<accession>A0A5J5ECU7</accession>
<evidence type="ECO:0000256" key="2">
    <source>
        <dbReference type="SAM" id="Phobius"/>
    </source>
</evidence>
<dbReference type="Proteomes" id="UP000326924">
    <property type="component" value="Unassembled WGS sequence"/>
</dbReference>
<organism evidence="3 4">
    <name type="scientific">Sphaerosporella brunnea</name>
    <dbReference type="NCBI Taxonomy" id="1250544"/>
    <lineage>
        <taxon>Eukaryota</taxon>
        <taxon>Fungi</taxon>
        <taxon>Dikarya</taxon>
        <taxon>Ascomycota</taxon>
        <taxon>Pezizomycotina</taxon>
        <taxon>Pezizomycetes</taxon>
        <taxon>Pezizales</taxon>
        <taxon>Pyronemataceae</taxon>
        <taxon>Sphaerosporella</taxon>
    </lineage>
</organism>
<keyword evidence="2" id="KW-1133">Transmembrane helix</keyword>
<keyword evidence="2" id="KW-0472">Membrane</keyword>
<feature type="region of interest" description="Disordered" evidence="1">
    <location>
        <begin position="36"/>
        <end position="55"/>
    </location>
</feature>
<keyword evidence="4" id="KW-1185">Reference proteome</keyword>
<evidence type="ECO:0000256" key="1">
    <source>
        <dbReference type="SAM" id="MobiDB-lite"/>
    </source>
</evidence>
<gene>
    <name evidence="3" type="ORF">FN846DRAFT_896729</name>
</gene>
<feature type="transmembrane region" description="Helical" evidence="2">
    <location>
        <begin position="6"/>
        <end position="26"/>
    </location>
</feature>
<dbReference type="InParanoid" id="A0A5J5ECU7"/>
<evidence type="ECO:0000313" key="3">
    <source>
        <dbReference type="EMBL" id="KAA8892578.1"/>
    </source>
</evidence>
<name>A0A5J5ECU7_9PEZI</name>